<accession>A0ABV2D5W1</accession>
<name>A0ABV2D5W1_9HYPH</name>
<dbReference type="Proteomes" id="UP001548832">
    <property type="component" value="Unassembled WGS sequence"/>
</dbReference>
<dbReference type="RefSeq" id="WP_354457517.1">
    <property type="nucleotide sequence ID" value="NZ_JBEWSZ010000001.1"/>
</dbReference>
<keyword evidence="2" id="KW-1185">Reference proteome</keyword>
<evidence type="ECO:0000313" key="1">
    <source>
        <dbReference type="EMBL" id="MET2825423.1"/>
    </source>
</evidence>
<sequence>MTVDLGPIYYFCTRQHAYTIGVLLGYYDHGLGDLVRIIPYERAARLGTVTPGTFVFTDFERLSPPVLKAVNSLHQRIASLNPELLLLNNPAVVLGRFALLKRLKAAGLNDFDIYRLGERHEIRRFPVFVRWESRHDPPLTGLIDSGQGLEKAIAALPAYIREDPDVMIVEYGTAPSADGRFRKYAAFKVGDQIYAQHCFSSHSWYIKFSEAILGDAERAESIAYAKENPHAAQLDRIFSLAGIDYGRIDYGLVDGRVQTFEINNNPTVMSRPRGWDAGVDYTRYADMHAKAFRGIMRSVSGPSLLLGDGSMSVDAIHAEAMHAVRLRMAKFARQRRLRALKKLVSSAFGRG</sequence>
<gene>
    <name evidence="1" type="ORF">ABVQ20_00365</name>
</gene>
<reference evidence="1 2" key="1">
    <citation type="submission" date="2024-06" db="EMBL/GenBank/DDBJ databases">
        <authorList>
            <person name="Kim D.-U."/>
        </authorList>
    </citation>
    <scope>NUCLEOTIDE SEQUENCE [LARGE SCALE GENOMIC DNA]</scope>
    <source>
        <strain evidence="1 2">KACC15460</strain>
    </source>
</reference>
<organism evidence="1 2">
    <name type="scientific">Mesorhizobium shangrilense</name>
    <dbReference type="NCBI Taxonomy" id="460060"/>
    <lineage>
        <taxon>Bacteria</taxon>
        <taxon>Pseudomonadati</taxon>
        <taxon>Pseudomonadota</taxon>
        <taxon>Alphaproteobacteria</taxon>
        <taxon>Hyphomicrobiales</taxon>
        <taxon>Phyllobacteriaceae</taxon>
        <taxon>Mesorhizobium</taxon>
    </lineage>
</organism>
<dbReference type="EMBL" id="JBEWSZ010000001">
    <property type="protein sequence ID" value="MET2825423.1"/>
    <property type="molecule type" value="Genomic_DNA"/>
</dbReference>
<comment type="caution">
    <text evidence="1">The sequence shown here is derived from an EMBL/GenBank/DDBJ whole genome shotgun (WGS) entry which is preliminary data.</text>
</comment>
<proteinExistence type="predicted"/>
<evidence type="ECO:0000313" key="2">
    <source>
        <dbReference type="Proteomes" id="UP001548832"/>
    </source>
</evidence>
<protein>
    <recommendedName>
        <fullName evidence="3">ATP-grasp domain-containing protein</fullName>
    </recommendedName>
</protein>
<evidence type="ECO:0008006" key="3">
    <source>
        <dbReference type="Google" id="ProtNLM"/>
    </source>
</evidence>